<evidence type="ECO:0000256" key="1">
    <source>
        <dbReference type="SAM" id="SignalP"/>
    </source>
</evidence>
<reference evidence="4 5" key="1">
    <citation type="submission" date="2021-05" db="EMBL/GenBank/DDBJ databases">
        <title>A Polyphasic approach of four new species of the genus Ohtaekwangia: Ohtaekwangia histidinii sp. nov., Ohtaekwangia cretensis sp. nov., Ohtaekwangia indiensis sp. nov., Ohtaekwangia reichenbachii sp. nov. from diverse environment.</title>
        <authorList>
            <person name="Octaviana S."/>
        </authorList>
    </citation>
    <scope>NUCLEOTIDE SEQUENCE [LARGE SCALE GENOMIC DNA]</scope>
    <source>
        <strain evidence="4 5">PWU20</strain>
    </source>
</reference>
<name>A0ABS5VQ06_9BACT</name>
<protein>
    <submittedName>
        <fullName evidence="4">Beta-lactamase family protein</fullName>
    </submittedName>
</protein>
<evidence type="ECO:0000259" key="2">
    <source>
        <dbReference type="Pfam" id="PF00144"/>
    </source>
</evidence>
<accession>A0ABS5VQ06</accession>
<dbReference type="RefSeq" id="WP_254153394.1">
    <property type="nucleotide sequence ID" value="NZ_JAHESD010000015.1"/>
</dbReference>
<dbReference type="Pfam" id="PF11954">
    <property type="entry name" value="DUF3471"/>
    <property type="match status" value="1"/>
</dbReference>
<dbReference type="Gene3D" id="3.40.710.10">
    <property type="entry name" value="DD-peptidase/beta-lactamase superfamily"/>
    <property type="match status" value="1"/>
</dbReference>
<sequence>MKLIRILLALFICQVAFAQADLKKLDAYYEKAVKDWNIPGMSVAIVKDGKIIFEKGYGVKEVGKQEKTDEHTLYAIASNSKAFTSAVFGQLVDEGKVKWNDKVRKYLPYFELYDPWVSSEVNIRDILSHRVGLGTFSGDIIWFRSNLNGEQIVRRAKYLPKAYDFRSGYGYSNVMYITAGEVIRQVTGKSWSDNVKERFFQPLQMTRSITSIHDLDKKGNYAMPHSYFNKEHKPIPWESWDHVAATGGIISSVHDMAQWMIFNLNHGMLLNDTLLSKESRNMVWTPHASFNVDHTTKEKNTHLRAYGLGWVLSDYRGKLRVGHTGGYTGMLSGVTLIPDENLGIVVLTNGMRGIYGAVISYTIDRFLKAPEKDYSAELLANANKNEDKRIEERKKARVTGTKPSLSLDKYEGEYFTDTYGKITVKREGEKLRITFEHTPDLNATLEHWHFDTFEIKWENAAPLAWFSFGTVKFDLDNNNAVKRIEFDVPNDDFWFEELNAKKVK</sequence>
<feature type="domain" description="Beta-lactamase-related" evidence="2">
    <location>
        <begin position="26"/>
        <end position="352"/>
    </location>
</feature>
<organism evidence="4 5">
    <name type="scientific">Chryseosolibacter indicus</name>
    <dbReference type="NCBI Taxonomy" id="2782351"/>
    <lineage>
        <taxon>Bacteria</taxon>
        <taxon>Pseudomonadati</taxon>
        <taxon>Bacteroidota</taxon>
        <taxon>Cytophagia</taxon>
        <taxon>Cytophagales</taxon>
        <taxon>Chryseotaleaceae</taxon>
        <taxon>Chryseosolibacter</taxon>
    </lineage>
</organism>
<evidence type="ECO:0000259" key="3">
    <source>
        <dbReference type="Pfam" id="PF11954"/>
    </source>
</evidence>
<proteinExistence type="predicted"/>
<keyword evidence="1" id="KW-0732">Signal</keyword>
<dbReference type="Pfam" id="PF00144">
    <property type="entry name" value="Beta-lactamase"/>
    <property type="match status" value="1"/>
</dbReference>
<dbReference type="SUPFAM" id="SSF56601">
    <property type="entry name" value="beta-lactamase/transpeptidase-like"/>
    <property type="match status" value="1"/>
</dbReference>
<dbReference type="InterPro" id="IPR050491">
    <property type="entry name" value="AmpC-like"/>
</dbReference>
<feature type="domain" description="Peptidase S12 Pab87-related C-terminal" evidence="3">
    <location>
        <begin position="397"/>
        <end position="501"/>
    </location>
</feature>
<dbReference type="Proteomes" id="UP000772618">
    <property type="component" value="Unassembled WGS sequence"/>
</dbReference>
<feature type="chain" id="PRO_5045678580" evidence="1">
    <location>
        <begin position="19"/>
        <end position="504"/>
    </location>
</feature>
<dbReference type="InterPro" id="IPR012338">
    <property type="entry name" value="Beta-lactam/transpept-like"/>
</dbReference>
<evidence type="ECO:0000313" key="4">
    <source>
        <dbReference type="EMBL" id="MBT1703431.1"/>
    </source>
</evidence>
<evidence type="ECO:0000313" key="5">
    <source>
        <dbReference type="Proteomes" id="UP000772618"/>
    </source>
</evidence>
<gene>
    <name evidence="4" type="ORF">KK060_09085</name>
</gene>
<dbReference type="PANTHER" id="PTHR46825">
    <property type="entry name" value="D-ALANYL-D-ALANINE-CARBOXYPEPTIDASE/ENDOPEPTIDASE AMPH"/>
    <property type="match status" value="1"/>
</dbReference>
<dbReference type="Gene3D" id="2.40.128.600">
    <property type="match status" value="1"/>
</dbReference>
<keyword evidence="5" id="KW-1185">Reference proteome</keyword>
<dbReference type="InterPro" id="IPR001466">
    <property type="entry name" value="Beta-lactam-related"/>
</dbReference>
<dbReference type="InterPro" id="IPR021860">
    <property type="entry name" value="Peptidase_S12_Pab87-rel_C"/>
</dbReference>
<comment type="caution">
    <text evidence="4">The sequence shown here is derived from an EMBL/GenBank/DDBJ whole genome shotgun (WGS) entry which is preliminary data.</text>
</comment>
<dbReference type="EMBL" id="JAHESD010000015">
    <property type="protein sequence ID" value="MBT1703431.1"/>
    <property type="molecule type" value="Genomic_DNA"/>
</dbReference>
<dbReference type="PANTHER" id="PTHR46825:SF15">
    <property type="entry name" value="BETA-LACTAMASE-RELATED DOMAIN-CONTAINING PROTEIN"/>
    <property type="match status" value="1"/>
</dbReference>
<feature type="signal peptide" evidence="1">
    <location>
        <begin position="1"/>
        <end position="18"/>
    </location>
</feature>